<dbReference type="AlphaFoldDB" id="A0AAN6MXR4"/>
<dbReference type="SUPFAM" id="SSF48403">
    <property type="entry name" value="Ankyrin repeat"/>
    <property type="match status" value="1"/>
</dbReference>
<keyword evidence="2" id="KW-1185">Reference proteome</keyword>
<gene>
    <name evidence="1" type="ORF">QBC46DRAFT_453470</name>
</gene>
<evidence type="ECO:0000313" key="1">
    <source>
        <dbReference type="EMBL" id="KAK3935461.1"/>
    </source>
</evidence>
<evidence type="ECO:0000313" key="2">
    <source>
        <dbReference type="Proteomes" id="UP001303473"/>
    </source>
</evidence>
<reference evidence="2" key="1">
    <citation type="journal article" date="2023" name="Mol. Phylogenet. Evol.">
        <title>Genome-scale phylogeny and comparative genomics of the fungal order Sordariales.</title>
        <authorList>
            <person name="Hensen N."/>
            <person name="Bonometti L."/>
            <person name="Westerberg I."/>
            <person name="Brannstrom I.O."/>
            <person name="Guillou S."/>
            <person name="Cros-Aarteil S."/>
            <person name="Calhoun S."/>
            <person name="Haridas S."/>
            <person name="Kuo A."/>
            <person name="Mondo S."/>
            <person name="Pangilinan J."/>
            <person name="Riley R."/>
            <person name="LaButti K."/>
            <person name="Andreopoulos B."/>
            <person name="Lipzen A."/>
            <person name="Chen C."/>
            <person name="Yan M."/>
            <person name="Daum C."/>
            <person name="Ng V."/>
            <person name="Clum A."/>
            <person name="Steindorff A."/>
            <person name="Ohm R.A."/>
            <person name="Martin F."/>
            <person name="Silar P."/>
            <person name="Natvig D.O."/>
            <person name="Lalanne C."/>
            <person name="Gautier V."/>
            <person name="Ament-Velasquez S.L."/>
            <person name="Kruys A."/>
            <person name="Hutchinson M.I."/>
            <person name="Powell A.J."/>
            <person name="Barry K."/>
            <person name="Miller A.N."/>
            <person name="Grigoriev I.V."/>
            <person name="Debuchy R."/>
            <person name="Gladieux P."/>
            <person name="Hiltunen Thoren M."/>
            <person name="Johannesson H."/>
        </authorList>
    </citation>
    <scope>NUCLEOTIDE SEQUENCE [LARGE SCALE GENOMIC DNA]</scope>
    <source>
        <strain evidence="2">CBS 340.73</strain>
    </source>
</reference>
<sequence length="699" mass="80371">MEVLGVSASVIAVVQIAGQFGSAVLKLKQLWNQIEDVPERIQDLLDHLDVLDPLVRQIESHFSDTSLPQEIWDKESTRLSMTYCRGAISSFQDLVLDMSNAIKTSKALKRRVICTKIMLKQDTIKSLERKMKKAIQMLDLSIQCYQLALHRANYETRASLLKVVSENVRPTDPVISTVSTAVKDKDDDGKQELPPVKYTRKGCGNSHLRSKSVQPTYFGRLWVESSSDGNCRHWFFQPPSWLATRVWEAELRTACSGWQQFGAVRCYNVRRSNELIFEYIREGRMEDLLQLFQSRQASPFDRDEYGSSLIRYAARYNHLKICQALLTFGLDICLDEKPENGGLTAREITATSDYAVDTPSEYLEEKIAIMNLFRNVEYYHYSPSDTLEMLVRGLTRPRGYSWKANELGHFQRLIVPSYYQLPLKSRLEAIRRVVQGGWDALEADFPNILRTLLREDRTITAEDVTDSIREGLSLLHTIALGFSAGCSPKWILCNLDKTHIEQRLPVWERCISDVLQAVAMDRKVIHSVETVSLISDYSRKKHEDDLEPFPKKWIGTPLTALLYGVRCEFIVGSGWKSQTHECLAWWLGVLKACGVDLEQYGRTEREIYQHLRTTEFGKLRREVHDQNRWAGGSDVPVLLVELREIKYGREPEEWELQWDIIAELGMMGKMGSEADRARREKKKKQAWYSDVDVPGGWVD</sequence>
<name>A0AAN6MXR4_9PEZI</name>
<proteinExistence type="predicted"/>
<dbReference type="Gene3D" id="1.25.40.20">
    <property type="entry name" value="Ankyrin repeat-containing domain"/>
    <property type="match status" value="1"/>
</dbReference>
<organism evidence="1 2">
    <name type="scientific">Diplogelasinospora grovesii</name>
    <dbReference type="NCBI Taxonomy" id="303347"/>
    <lineage>
        <taxon>Eukaryota</taxon>
        <taxon>Fungi</taxon>
        <taxon>Dikarya</taxon>
        <taxon>Ascomycota</taxon>
        <taxon>Pezizomycotina</taxon>
        <taxon>Sordariomycetes</taxon>
        <taxon>Sordariomycetidae</taxon>
        <taxon>Sordariales</taxon>
        <taxon>Diplogelasinosporaceae</taxon>
        <taxon>Diplogelasinospora</taxon>
    </lineage>
</organism>
<dbReference type="InterPro" id="IPR036770">
    <property type="entry name" value="Ankyrin_rpt-contain_sf"/>
</dbReference>
<dbReference type="EMBL" id="MU853923">
    <property type="protein sequence ID" value="KAK3935461.1"/>
    <property type="molecule type" value="Genomic_DNA"/>
</dbReference>
<protein>
    <submittedName>
        <fullName evidence="1">Uncharacterized protein</fullName>
    </submittedName>
</protein>
<accession>A0AAN6MXR4</accession>
<comment type="caution">
    <text evidence="1">The sequence shown here is derived from an EMBL/GenBank/DDBJ whole genome shotgun (WGS) entry which is preliminary data.</text>
</comment>
<dbReference type="Proteomes" id="UP001303473">
    <property type="component" value="Unassembled WGS sequence"/>
</dbReference>